<reference evidence="10" key="1">
    <citation type="submission" date="2018-05" db="EMBL/GenBank/DDBJ databases">
        <authorList>
            <person name="Lanie J.A."/>
            <person name="Ng W.-L."/>
            <person name="Kazmierczak K.M."/>
            <person name="Andrzejewski T.M."/>
            <person name="Davidsen T.M."/>
            <person name="Wayne K.J."/>
            <person name="Tettelin H."/>
            <person name="Glass J.I."/>
            <person name="Rusch D."/>
            <person name="Podicherti R."/>
            <person name="Tsui H.-C.T."/>
            <person name="Winkler M.E."/>
        </authorList>
    </citation>
    <scope>NUCLEOTIDE SEQUENCE</scope>
</reference>
<dbReference type="InterPro" id="IPR011009">
    <property type="entry name" value="Kinase-like_dom_sf"/>
</dbReference>
<organism evidence="10">
    <name type="scientific">marine metagenome</name>
    <dbReference type="NCBI Taxonomy" id="408172"/>
    <lineage>
        <taxon>unclassified sequences</taxon>
        <taxon>metagenomes</taxon>
        <taxon>ecological metagenomes</taxon>
    </lineage>
</organism>
<dbReference type="SUPFAM" id="SSF56112">
    <property type="entry name" value="Protein kinase-like (PK-like)"/>
    <property type="match status" value="1"/>
</dbReference>
<keyword evidence="4" id="KW-0547">Nucleotide-binding</keyword>
<dbReference type="InterPro" id="IPR018934">
    <property type="entry name" value="RIO_dom"/>
</dbReference>
<evidence type="ECO:0000256" key="8">
    <source>
        <dbReference type="ARBA" id="ARBA00048679"/>
    </source>
</evidence>
<evidence type="ECO:0000256" key="4">
    <source>
        <dbReference type="ARBA" id="ARBA00022741"/>
    </source>
</evidence>
<name>A0A382CUE8_9ZZZZ</name>
<evidence type="ECO:0000256" key="7">
    <source>
        <dbReference type="ARBA" id="ARBA00047899"/>
    </source>
</evidence>
<comment type="catalytic activity">
    <reaction evidence="7">
        <text>L-threonyl-[protein] + ATP = O-phospho-L-threonyl-[protein] + ADP + H(+)</text>
        <dbReference type="Rhea" id="RHEA:46608"/>
        <dbReference type="Rhea" id="RHEA-COMP:11060"/>
        <dbReference type="Rhea" id="RHEA-COMP:11605"/>
        <dbReference type="ChEBI" id="CHEBI:15378"/>
        <dbReference type="ChEBI" id="CHEBI:30013"/>
        <dbReference type="ChEBI" id="CHEBI:30616"/>
        <dbReference type="ChEBI" id="CHEBI:61977"/>
        <dbReference type="ChEBI" id="CHEBI:456216"/>
        <dbReference type="EC" id="2.7.11.1"/>
    </reaction>
</comment>
<proteinExistence type="predicted"/>
<dbReference type="AlphaFoldDB" id="A0A382CUE8"/>
<evidence type="ECO:0000256" key="1">
    <source>
        <dbReference type="ARBA" id="ARBA00012513"/>
    </source>
</evidence>
<evidence type="ECO:0000256" key="6">
    <source>
        <dbReference type="ARBA" id="ARBA00022840"/>
    </source>
</evidence>
<dbReference type="Pfam" id="PF01163">
    <property type="entry name" value="RIO1"/>
    <property type="match status" value="1"/>
</dbReference>
<keyword evidence="6" id="KW-0067">ATP-binding</keyword>
<evidence type="ECO:0000313" key="10">
    <source>
        <dbReference type="EMBL" id="SVB29788.1"/>
    </source>
</evidence>
<keyword evidence="2" id="KW-0723">Serine/threonine-protein kinase</keyword>
<keyword evidence="3" id="KW-0808">Transferase</keyword>
<comment type="catalytic activity">
    <reaction evidence="8">
        <text>L-seryl-[protein] + ATP = O-phospho-L-seryl-[protein] + ADP + H(+)</text>
        <dbReference type="Rhea" id="RHEA:17989"/>
        <dbReference type="Rhea" id="RHEA-COMP:9863"/>
        <dbReference type="Rhea" id="RHEA-COMP:11604"/>
        <dbReference type="ChEBI" id="CHEBI:15378"/>
        <dbReference type="ChEBI" id="CHEBI:29999"/>
        <dbReference type="ChEBI" id="CHEBI:30616"/>
        <dbReference type="ChEBI" id="CHEBI:83421"/>
        <dbReference type="ChEBI" id="CHEBI:456216"/>
        <dbReference type="EC" id="2.7.11.1"/>
    </reaction>
</comment>
<dbReference type="Gene3D" id="1.10.510.10">
    <property type="entry name" value="Transferase(Phosphotransferase) domain 1"/>
    <property type="match status" value="1"/>
</dbReference>
<dbReference type="InterPro" id="IPR008271">
    <property type="entry name" value="Ser/Thr_kinase_AS"/>
</dbReference>
<dbReference type="PROSITE" id="PS00108">
    <property type="entry name" value="PROTEIN_KINASE_ST"/>
    <property type="match status" value="1"/>
</dbReference>
<dbReference type="GO" id="GO:0005524">
    <property type="term" value="F:ATP binding"/>
    <property type="evidence" value="ECO:0007669"/>
    <property type="project" value="UniProtKB-KW"/>
</dbReference>
<evidence type="ECO:0000256" key="5">
    <source>
        <dbReference type="ARBA" id="ARBA00022777"/>
    </source>
</evidence>
<evidence type="ECO:0000256" key="3">
    <source>
        <dbReference type="ARBA" id="ARBA00022679"/>
    </source>
</evidence>
<feature type="domain" description="RIO-type" evidence="9">
    <location>
        <begin position="134"/>
        <end position="215"/>
    </location>
</feature>
<keyword evidence="5" id="KW-0418">Kinase</keyword>
<dbReference type="EMBL" id="UINC01036193">
    <property type="protein sequence ID" value="SVB29788.1"/>
    <property type="molecule type" value="Genomic_DNA"/>
</dbReference>
<gene>
    <name evidence="10" type="ORF">METZ01_LOCUS182642</name>
</gene>
<sequence length="248" mass="28352">MGTDVGLAQLREDIRPWRADRLHGAYLSRYDSPMLQNLLSDPDVAFEGPGTELMKSDVKTTLASTSFDGDRFVIKRYNCKNFWHRLRLAISKSRADHSFSSARQLTSIGIITTPPVAWIQETMVGLRARSWFVYEHTGDSIRADALHDDSDPQQIEQMLTTMVQNLVLMRKHRLSHGDMKPPNLLITPDRVVLLDLDGLRQHRNTRACEQALAKDSARWMRWWEENDPQPKIGERSRSLLNAAGFAVN</sequence>
<accession>A0A382CUE8</accession>
<evidence type="ECO:0000256" key="2">
    <source>
        <dbReference type="ARBA" id="ARBA00022527"/>
    </source>
</evidence>
<dbReference type="EC" id="2.7.11.1" evidence="1"/>
<evidence type="ECO:0000259" key="9">
    <source>
        <dbReference type="Pfam" id="PF01163"/>
    </source>
</evidence>
<protein>
    <recommendedName>
        <fullName evidence="1">non-specific serine/threonine protein kinase</fullName>
        <ecNumber evidence="1">2.7.11.1</ecNumber>
    </recommendedName>
</protein>
<dbReference type="GO" id="GO:0004674">
    <property type="term" value="F:protein serine/threonine kinase activity"/>
    <property type="evidence" value="ECO:0007669"/>
    <property type="project" value="UniProtKB-KW"/>
</dbReference>